<gene>
    <name evidence="7" type="ORF">G0Q07_14345</name>
</gene>
<protein>
    <recommendedName>
        <fullName evidence="2">N-acetylmuramoyl-L-alanine amidase</fullName>
        <ecNumber evidence="2">3.5.1.28</ecNumber>
    </recommendedName>
</protein>
<dbReference type="EC" id="3.5.1.28" evidence="2"/>
<sequence length="279" mass="31327">MITVRKHLLVNEASEKPITFKETPNNSGRFSGGMPDTIVIHYTAGGSFVSSANWLLRKEARASAHLVIGRKGDIFQLLGLDKISWHAGRSEWNGRKNLNNYSIGIELANYGLLKKSPKGYVTSYGQLIDDDNVILASHKSGGTELPWERYTEEQLSTLEEVCLAIRQKYSINEIVGHEDIAPVRKTDPGPAFPMLEFKNKILYGRMDNSEEESNITSSGGIVLANRLNIRNAPRGNATTVSDPLKKGTMFNVLEEKGEWVKVRVQTEGWVHKNYIKYYK</sequence>
<dbReference type="SUPFAM" id="SSF55846">
    <property type="entry name" value="N-acetylmuramoyl-L-alanine amidase-like"/>
    <property type="match status" value="1"/>
</dbReference>
<dbReference type="PANTHER" id="PTHR30417">
    <property type="entry name" value="N-ACETYLMURAMOYL-L-ALANINE AMIDASE AMID"/>
    <property type="match status" value="1"/>
</dbReference>
<dbReference type="GO" id="GO:0009253">
    <property type="term" value="P:peptidoglycan catabolic process"/>
    <property type="evidence" value="ECO:0007669"/>
    <property type="project" value="InterPro"/>
</dbReference>
<keyword evidence="4" id="KW-0961">Cell wall biogenesis/degradation</keyword>
<dbReference type="InterPro" id="IPR002502">
    <property type="entry name" value="Amidase_domain"/>
</dbReference>
<dbReference type="GO" id="GO:0009254">
    <property type="term" value="P:peptidoglycan turnover"/>
    <property type="evidence" value="ECO:0007669"/>
    <property type="project" value="TreeGrafter"/>
</dbReference>
<dbReference type="PANTHER" id="PTHR30417:SF1">
    <property type="entry name" value="N-ACETYLMURAMOYL-L-ALANINE AMIDASE AMID"/>
    <property type="match status" value="1"/>
</dbReference>
<accession>A0A6C0RFS0</accession>
<evidence type="ECO:0000256" key="1">
    <source>
        <dbReference type="ARBA" id="ARBA00001561"/>
    </source>
</evidence>
<dbReference type="InterPro" id="IPR036505">
    <property type="entry name" value="Amidase/PGRP_sf"/>
</dbReference>
<dbReference type="RefSeq" id="WP_163347307.1">
    <property type="nucleotide sequence ID" value="NZ_CP048409.1"/>
</dbReference>
<dbReference type="KEGG" id="drc:G0Q07_14345"/>
<dbReference type="Proteomes" id="UP000474630">
    <property type="component" value="Chromosome"/>
</dbReference>
<evidence type="ECO:0000256" key="2">
    <source>
        <dbReference type="ARBA" id="ARBA00011901"/>
    </source>
</evidence>
<comment type="catalytic activity">
    <reaction evidence="1">
        <text>Hydrolyzes the link between N-acetylmuramoyl residues and L-amino acid residues in certain cell-wall glycopeptides.</text>
        <dbReference type="EC" id="3.5.1.28"/>
    </reaction>
</comment>
<dbReference type="Gene3D" id="3.40.80.10">
    <property type="entry name" value="Peptidoglycan recognition protein-like"/>
    <property type="match status" value="1"/>
</dbReference>
<organism evidence="7 8">
    <name type="scientific">Draconibacterium halophilum</name>
    <dbReference type="NCBI Taxonomy" id="2706887"/>
    <lineage>
        <taxon>Bacteria</taxon>
        <taxon>Pseudomonadati</taxon>
        <taxon>Bacteroidota</taxon>
        <taxon>Bacteroidia</taxon>
        <taxon>Marinilabiliales</taxon>
        <taxon>Prolixibacteraceae</taxon>
        <taxon>Draconibacterium</taxon>
    </lineage>
</organism>
<dbReference type="InterPro" id="IPR010466">
    <property type="entry name" value="DUF1058"/>
</dbReference>
<feature type="domain" description="N-acetylmuramoyl-L-alanine amidase" evidence="6">
    <location>
        <begin position="23"/>
        <end position="189"/>
    </location>
</feature>
<proteinExistence type="predicted"/>
<dbReference type="GO" id="GO:0008745">
    <property type="term" value="F:N-acetylmuramoyl-L-alanine amidase activity"/>
    <property type="evidence" value="ECO:0007669"/>
    <property type="project" value="UniProtKB-EC"/>
</dbReference>
<dbReference type="SMART" id="SM00644">
    <property type="entry name" value="Ami_2"/>
    <property type="match status" value="1"/>
</dbReference>
<evidence type="ECO:0000259" key="6">
    <source>
        <dbReference type="SMART" id="SM00644"/>
    </source>
</evidence>
<feature type="domain" description="SH3b" evidence="5">
    <location>
        <begin position="217"/>
        <end position="279"/>
    </location>
</feature>
<dbReference type="Gene3D" id="2.30.30.40">
    <property type="entry name" value="SH3 Domains"/>
    <property type="match status" value="1"/>
</dbReference>
<name>A0A6C0RFS0_9BACT</name>
<dbReference type="EMBL" id="CP048409">
    <property type="protein sequence ID" value="QIA08826.1"/>
    <property type="molecule type" value="Genomic_DNA"/>
</dbReference>
<evidence type="ECO:0000256" key="4">
    <source>
        <dbReference type="ARBA" id="ARBA00023316"/>
    </source>
</evidence>
<dbReference type="AlphaFoldDB" id="A0A6C0RFS0"/>
<evidence type="ECO:0000313" key="8">
    <source>
        <dbReference type="Proteomes" id="UP000474630"/>
    </source>
</evidence>
<dbReference type="Pfam" id="PF01510">
    <property type="entry name" value="Amidase_2"/>
    <property type="match status" value="1"/>
</dbReference>
<dbReference type="GO" id="GO:0071555">
    <property type="term" value="P:cell wall organization"/>
    <property type="evidence" value="ECO:0007669"/>
    <property type="project" value="UniProtKB-KW"/>
</dbReference>
<keyword evidence="8" id="KW-1185">Reference proteome</keyword>
<dbReference type="CDD" id="cd06583">
    <property type="entry name" value="PGRP"/>
    <property type="match status" value="1"/>
</dbReference>
<evidence type="ECO:0000256" key="3">
    <source>
        <dbReference type="ARBA" id="ARBA00022801"/>
    </source>
</evidence>
<dbReference type="SMART" id="SM00287">
    <property type="entry name" value="SH3b"/>
    <property type="match status" value="1"/>
</dbReference>
<dbReference type="InterPro" id="IPR003646">
    <property type="entry name" value="SH3-like_bac-type"/>
</dbReference>
<evidence type="ECO:0000313" key="7">
    <source>
        <dbReference type="EMBL" id="QIA08826.1"/>
    </source>
</evidence>
<dbReference type="Pfam" id="PF06347">
    <property type="entry name" value="SH3_4"/>
    <property type="match status" value="1"/>
</dbReference>
<reference evidence="7 8" key="1">
    <citation type="submission" date="2020-02" db="EMBL/GenBank/DDBJ databases">
        <title>Genome sequencing for Draconibacterium sp. strain M1.</title>
        <authorList>
            <person name="Park S.-J."/>
        </authorList>
    </citation>
    <scope>NUCLEOTIDE SEQUENCE [LARGE SCALE GENOMIC DNA]</scope>
    <source>
        <strain evidence="7 8">M1</strain>
    </source>
</reference>
<dbReference type="InterPro" id="IPR051206">
    <property type="entry name" value="NAMLAA_amidase_2"/>
</dbReference>
<evidence type="ECO:0000259" key="5">
    <source>
        <dbReference type="SMART" id="SM00287"/>
    </source>
</evidence>
<keyword evidence="3" id="KW-0378">Hydrolase</keyword>